<dbReference type="InterPro" id="IPR050278">
    <property type="entry name" value="Serine_Prot_S9B/DPPIV"/>
</dbReference>
<protein>
    <submittedName>
        <fullName evidence="15">DPP10-like protein</fullName>
    </submittedName>
</protein>
<accession>A0ABY7FJN2</accession>
<dbReference type="Pfam" id="PF00326">
    <property type="entry name" value="Peptidase_S9"/>
    <property type="match status" value="2"/>
</dbReference>
<dbReference type="PANTHER" id="PTHR11731">
    <property type="entry name" value="PROTEASE FAMILY S9B,C DIPEPTIDYL-PEPTIDASE IV-RELATED"/>
    <property type="match status" value="1"/>
</dbReference>
<feature type="transmembrane region" description="Helical" evidence="12">
    <location>
        <begin position="52"/>
        <end position="73"/>
    </location>
</feature>
<keyword evidence="16" id="KW-1185">Reference proteome</keyword>
<organism evidence="15 16">
    <name type="scientific">Mya arenaria</name>
    <name type="common">Soft-shell clam</name>
    <dbReference type="NCBI Taxonomy" id="6604"/>
    <lineage>
        <taxon>Eukaryota</taxon>
        <taxon>Metazoa</taxon>
        <taxon>Spiralia</taxon>
        <taxon>Lophotrochozoa</taxon>
        <taxon>Mollusca</taxon>
        <taxon>Bivalvia</taxon>
        <taxon>Autobranchia</taxon>
        <taxon>Heteroconchia</taxon>
        <taxon>Euheterodonta</taxon>
        <taxon>Imparidentia</taxon>
        <taxon>Neoheterodontei</taxon>
        <taxon>Myida</taxon>
        <taxon>Myoidea</taxon>
        <taxon>Myidae</taxon>
        <taxon>Mya</taxon>
    </lineage>
</organism>
<evidence type="ECO:0000313" key="16">
    <source>
        <dbReference type="Proteomes" id="UP001164746"/>
    </source>
</evidence>
<evidence type="ECO:0000256" key="4">
    <source>
        <dbReference type="ARBA" id="ARBA00022692"/>
    </source>
</evidence>
<gene>
    <name evidence="15" type="ORF">MAR_016389</name>
</gene>
<evidence type="ECO:0000256" key="9">
    <source>
        <dbReference type="ARBA" id="ARBA00023136"/>
    </source>
</evidence>
<evidence type="ECO:0000256" key="8">
    <source>
        <dbReference type="ARBA" id="ARBA00022989"/>
    </source>
</evidence>
<dbReference type="PANTHER" id="PTHR11731:SF200">
    <property type="entry name" value="DIPEPTIDYL PEPTIDASE 10, ISOFORM B"/>
    <property type="match status" value="1"/>
</dbReference>
<dbReference type="InterPro" id="IPR029058">
    <property type="entry name" value="AB_hydrolase_fold"/>
</dbReference>
<comment type="subcellular location">
    <subcellularLocation>
        <location evidence="11">Endomembrane system</location>
        <topology evidence="11">Single-pass membrane protein</topology>
    </subcellularLocation>
    <subcellularLocation>
        <location evidence="1">Membrane</location>
        <topology evidence="1">Single-pass type II membrane protein</topology>
    </subcellularLocation>
</comment>
<feature type="domain" description="Peptidase S9 prolyl oligopeptidase catalytic" evidence="13">
    <location>
        <begin position="538"/>
        <end position="639"/>
    </location>
</feature>
<evidence type="ECO:0000259" key="13">
    <source>
        <dbReference type="Pfam" id="PF00326"/>
    </source>
</evidence>
<keyword evidence="6" id="KW-0720">Serine protease</keyword>
<dbReference type="EMBL" id="CP111023">
    <property type="protein sequence ID" value="WAR22415.1"/>
    <property type="molecule type" value="Genomic_DNA"/>
</dbReference>
<dbReference type="SUPFAM" id="SSF53474">
    <property type="entry name" value="alpha/beta-Hydrolases"/>
    <property type="match status" value="1"/>
</dbReference>
<dbReference type="Gene3D" id="3.40.50.1820">
    <property type="entry name" value="alpha/beta hydrolase"/>
    <property type="match status" value="1"/>
</dbReference>
<dbReference type="Gene3D" id="2.140.10.30">
    <property type="entry name" value="Dipeptidylpeptidase IV, N-terminal domain"/>
    <property type="match status" value="2"/>
</dbReference>
<evidence type="ECO:0000259" key="14">
    <source>
        <dbReference type="Pfam" id="PF00930"/>
    </source>
</evidence>
<proteinExistence type="predicted"/>
<keyword evidence="9 12" id="KW-0472">Membrane</keyword>
<feature type="domain" description="Dipeptidylpeptidase IV N-terminal" evidence="14">
    <location>
        <begin position="150"/>
        <end position="308"/>
    </location>
</feature>
<dbReference type="InterPro" id="IPR002469">
    <property type="entry name" value="Peptidase_S9B_N"/>
</dbReference>
<evidence type="ECO:0000313" key="15">
    <source>
        <dbReference type="EMBL" id="WAR22415.1"/>
    </source>
</evidence>
<evidence type="ECO:0000256" key="1">
    <source>
        <dbReference type="ARBA" id="ARBA00004606"/>
    </source>
</evidence>
<name>A0ABY7FJN2_MYAAR</name>
<keyword evidence="7" id="KW-0735">Signal-anchor</keyword>
<keyword evidence="10" id="KW-0325">Glycoprotein</keyword>
<keyword evidence="8 12" id="KW-1133">Transmembrane helix</keyword>
<evidence type="ECO:0000256" key="6">
    <source>
        <dbReference type="ARBA" id="ARBA00022825"/>
    </source>
</evidence>
<evidence type="ECO:0000256" key="11">
    <source>
        <dbReference type="ARBA" id="ARBA00037847"/>
    </source>
</evidence>
<keyword evidence="4 12" id="KW-0812">Transmembrane</keyword>
<keyword evidence="5" id="KW-0378">Hydrolase</keyword>
<evidence type="ECO:0000256" key="3">
    <source>
        <dbReference type="ARBA" id="ARBA00022670"/>
    </source>
</evidence>
<dbReference type="SUPFAM" id="SSF82171">
    <property type="entry name" value="DPP6 N-terminal domain-like"/>
    <property type="match status" value="1"/>
</dbReference>
<dbReference type="InterPro" id="IPR001375">
    <property type="entry name" value="Peptidase_S9_cat"/>
</dbReference>
<keyword evidence="3" id="KW-0645">Protease</keyword>
<sequence length="717" mass="81785">MMEFVSSGVATTELESSRRRRYVLDKHGGRRLTDATKELVGSTEDKRNWRGIVIAVLVIITVLGLIVTAIVLVTPKEVNENFGERLLYKDFIHHAFDPKPFSPVWRSNRVLMFRGEEGEVIHYDCDTNMTTTVMDNSTFRELNTESYEMSPDGKFVLLPYDINYIYRHSYIAKYKLYNTETRIHSDLSGPAVEGEEGDTPLQYVSWSPKGHALTVVIANDLYLIEDVPGRTYRRLTTDGMTDVVFNGIPDWLYEEEILLTRHAVWWSADGGHLVYGHFDDRGVSRYDMTMYGPLRNKYVENRRMPYPKNFKTEAKTGWLEMSEAPFIAGDAYFLILSQRDGDNGSFKHIAHVDANHQGGSGVSYFVTEGPLDVVRIVGYNEDLKTIYFLAVRQEDPRERHLYSATTSKTDQSFRVVRCLTCDVNDECLYVDATFNNNSSYYVLTCKGPGVPNHQLMSTPDIYVKMLFDNPGLKAALVGKRVPTTKFLQLKTDGDEEVWVKVLYPPQLKQDEIIRYNLLVKVYGSPGTQLATHEYEITWEHFQCSANDLIIAFVDGRGSGGRGDKWLHAVHRHLGRLETEDVIAVGKYFKNLKYVGDQIGIWGVSHGGFLTSAVLGSPGNVFSCGVAVAPVTDWRYYECQHITLRFQLPSHSAQLMKALTDKDVYFKTLIYTDQQHWLSGGNTRNHLYNSMEDFLFTCYGKTAPRHQIPVVFEEDEDE</sequence>
<feature type="domain" description="Dipeptidylpeptidase IV N-terminal" evidence="14">
    <location>
        <begin position="312"/>
        <end position="451"/>
    </location>
</feature>
<feature type="domain" description="Peptidase S9 prolyl oligopeptidase catalytic" evidence="13">
    <location>
        <begin position="648"/>
        <end position="700"/>
    </location>
</feature>
<evidence type="ECO:0000256" key="2">
    <source>
        <dbReference type="ARBA" id="ARBA00022438"/>
    </source>
</evidence>
<reference evidence="15" key="1">
    <citation type="submission" date="2022-11" db="EMBL/GenBank/DDBJ databases">
        <title>Centuries of genome instability and evolution in soft-shell clam transmissible cancer (bioRxiv).</title>
        <authorList>
            <person name="Hart S.F.M."/>
            <person name="Yonemitsu M.A."/>
            <person name="Giersch R.M."/>
            <person name="Beal B.F."/>
            <person name="Arriagada G."/>
            <person name="Davis B.W."/>
            <person name="Ostrander E.A."/>
            <person name="Goff S.P."/>
            <person name="Metzger M.J."/>
        </authorList>
    </citation>
    <scope>NUCLEOTIDE SEQUENCE</scope>
    <source>
        <strain evidence="15">MELC-2E11</strain>
        <tissue evidence="15">Siphon/mantle</tissue>
    </source>
</reference>
<evidence type="ECO:0000256" key="5">
    <source>
        <dbReference type="ARBA" id="ARBA00022801"/>
    </source>
</evidence>
<dbReference type="Proteomes" id="UP001164746">
    <property type="component" value="Chromosome 12"/>
</dbReference>
<evidence type="ECO:0000256" key="10">
    <source>
        <dbReference type="ARBA" id="ARBA00023180"/>
    </source>
</evidence>
<evidence type="ECO:0000256" key="7">
    <source>
        <dbReference type="ARBA" id="ARBA00022968"/>
    </source>
</evidence>
<evidence type="ECO:0000256" key="12">
    <source>
        <dbReference type="SAM" id="Phobius"/>
    </source>
</evidence>
<keyword evidence="2" id="KW-0031">Aminopeptidase</keyword>
<dbReference type="Pfam" id="PF00930">
    <property type="entry name" value="DPPIV_N"/>
    <property type="match status" value="2"/>
</dbReference>